<dbReference type="AlphaFoldDB" id="A0A327WT21"/>
<protein>
    <submittedName>
        <fullName evidence="1">Uncharacterized protein</fullName>
    </submittedName>
</protein>
<reference evidence="1 2" key="1">
    <citation type="submission" date="2018-06" db="EMBL/GenBank/DDBJ databases">
        <title>Genomic Encyclopedia of Archaeal and Bacterial Type Strains, Phase II (KMG-II): from individual species to whole genera.</title>
        <authorList>
            <person name="Goeker M."/>
        </authorList>
    </citation>
    <scope>NUCLEOTIDE SEQUENCE [LARGE SCALE GENOMIC DNA]</scope>
    <source>
        <strain evidence="1 2">DSM 21851</strain>
    </source>
</reference>
<comment type="caution">
    <text evidence="1">The sequence shown here is derived from an EMBL/GenBank/DDBJ whole genome shotgun (WGS) entry which is preliminary data.</text>
</comment>
<name>A0A327WT21_LARAB</name>
<proteinExistence type="predicted"/>
<dbReference type="EMBL" id="QLMC01000004">
    <property type="protein sequence ID" value="RAJ95474.1"/>
    <property type="molecule type" value="Genomic_DNA"/>
</dbReference>
<accession>A0A327WT21</accession>
<evidence type="ECO:0000313" key="1">
    <source>
        <dbReference type="EMBL" id="RAJ95474.1"/>
    </source>
</evidence>
<sequence length="54" mass="6398">MNELAEKSFEFSFLAETPKEFDLNSFMGETECVFKKCCKKWKKKGKHCKKCPEK</sequence>
<gene>
    <name evidence="1" type="ORF">LX87_03220</name>
</gene>
<organism evidence="1 2">
    <name type="scientific">Larkinella arboricola</name>
    <dbReference type="NCBI Taxonomy" id="643671"/>
    <lineage>
        <taxon>Bacteria</taxon>
        <taxon>Pseudomonadati</taxon>
        <taxon>Bacteroidota</taxon>
        <taxon>Cytophagia</taxon>
        <taxon>Cytophagales</taxon>
        <taxon>Spirosomataceae</taxon>
        <taxon>Larkinella</taxon>
    </lineage>
</organism>
<keyword evidence="2" id="KW-1185">Reference proteome</keyword>
<dbReference type="Proteomes" id="UP000248790">
    <property type="component" value="Unassembled WGS sequence"/>
</dbReference>
<evidence type="ECO:0000313" key="2">
    <source>
        <dbReference type="Proteomes" id="UP000248790"/>
    </source>
</evidence>